<keyword evidence="15" id="KW-1185">Reference proteome</keyword>
<dbReference type="GO" id="GO:0000978">
    <property type="term" value="F:RNA polymerase II cis-regulatory region sequence-specific DNA binding"/>
    <property type="evidence" value="ECO:0007669"/>
    <property type="project" value="TreeGrafter"/>
</dbReference>
<dbReference type="GeneTree" id="ENSGT00940000154715"/>
<keyword evidence="7" id="KW-0805">Transcription regulation</keyword>
<evidence type="ECO:0000259" key="13">
    <source>
        <dbReference type="PROSITE" id="PS50804"/>
    </source>
</evidence>
<dbReference type="Pfam" id="PF02023">
    <property type="entry name" value="SCAN"/>
    <property type="match status" value="1"/>
</dbReference>
<evidence type="ECO:0000259" key="12">
    <source>
        <dbReference type="PROSITE" id="PS50157"/>
    </source>
</evidence>
<feature type="domain" description="C2H2-type" evidence="12">
    <location>
        <begin position="143"/>
        <end position="170"/>
    </location>
</feature>
<evidence type="ECO:0000256" key="5">
    <source>
        <dbReference type="ARBA" id="ARBA00022771"/>
    </source>
</evidence>
<dbReference type="SMART" id="SM00355">
    <property type="entry name" value="ZnF_C2H2"/>
    <property type="match status" value="3"/>
</dbReference>
<dbReference type="OrthoDB" id="10027876at2759"/>
<proteinExistence type="inferred from homology"/>
<evidence type="ECO:0000256" key="3">
    <source>
        <dbReference type="ARBA" id="ARBA00022723"/>
    </source>
</evidence>
<dbReference type="InterPro" id="IPR036236">
    <property type="entry name" value="Znf_C2H2_sf"/>
</dbReference>
<feature type="domain" description="C2H2-type" evidence="12">
    <location>
        <begin position="171"/>
        <end position="198"/>
    </location>
</feature>
<keyword evidence="8" id="KW-0238">DNA-binding</keyword>
<dbReference type="PROSITE" id="PS50157">
    <property type="entry name" value="ZINC_FINGER_C2H2_2"/>
    <property type="match status" value="4"/>
</dbReference>
<dbReference type="PANTHER" id="PTHR23235">
    <property type="entry name" value="KRUEPPEL-LIKE TRANSCRIPTION FACTOR"/>
    <property type="match status" value="1"/>
</dbReference>
<dbReference type="Ensembl" id="ENSNNAT00000014122.1">
    <property type="protein sequence ID" value="ENSNNAP00000013482.1"/>
    <property type="gene ID" value="ENSNNAG00000009079.1"/>
</dbReference>
<dbReference type="FunFam" id="3.30.160.60:FF:000303">
    <property type="entry name" value="Zinc finger protein 41"/>
    <property type="match status" value="1"/>
</dbReference>
<feature type="domain" description="C2H2-type" evidence="12">
    <location>
        <begin position="227"/>
        <end position="254"/>
    </location>
</feature>
<evidence type="ECO:0000256" key="8">
    <source>
        <dbReference type="ARBA" id="ARBA00023125"/>
    </source>
</evidence>
<evidence type="ECO:0000256" key="1">
    <source>
        <dbReference type="ARBA" id="ARBA00004123"/>
    </source>
</evidence>
<dbReference type="InterPro" id="IPR003309">
    <property type="entry name" value="SCAN_dom"/>
</dbReference>
<dbReference type="PROSITE" id="PS50804">
    <property type="entry name" value="SCAN_BOX"/>
    <property type="match status" value="1"/>
</dbReference>
<dbReference type="FunFam" id="3.30.160.60:FF:000189">
    <property type="entry name" value="zinc finger protein 133 isoform X1"/>
    <property type="match status" value="1"/>
</dbReference>
<feature type="domain" description="C2H2-type" evidence="12">
    <location>
        <begin position="199"/>
        <end position="226"/>
    </location>
</feature>
<feature type="domain" description="SCAN box" evidence="13">
    <location>
        <begin position="42"/>
        <end position="79"/>
    </location>
</feature>
<dbReference type="SMART" id="SM00431">
    <property type="entry name" value="SCAN"/>
    <property type="match status" value="1"/>
</dbReference>
<dbReference type="InterPro" id="IPR013087">
    <property type="entry name" value="Znf_C2H2_type"/>
</dbReference>
<dbReference type="Gene3D" id="3.30.160.60">
    <property type="entry name" value="Classic Zinc Finger"/>
    <property type="match status" value="4"/>
</dbReference>
<evidence type="ECO:0000256" key="4">
    <source>
        <dbReference type="ARBA" id="ARBA00022737"/>
    </source>
</evidence>
<evidence type="ECO:0000256" key="9">
    <source>
        <dbReference type="ARBA" id="ARBA00023163"/>
    </source>
</evidence>
<evidence type="ECO:0000256" key="6">
    <source>
        <dbReference type="ARBA" id="ARBA00022833"/>
    </source>
</evidence>
<reference evidence="14" key="2">
    <citation type="submission" date="2025-09" db="UniProtKB">
        <authorList>
            <consortium name="Ensembl"/>
        </authorList>
    </citation>
    <scope>IDENTIFICATION</scope>
</reference>
<dbReference type="GO" id="GO:0008270">
    <property type="term" value="F:zinc ion binding"/>
    <property type="evidence" value="ECO:0007669"/>
    <property type="project" value="UniProtKB-KW"/>
</dbReference>
<reference evidence="14" key="1">
    <citation type="submission" date="2025-08" db="UniProtKB">
        <authorList>
            <consortium name="Ensembl"/>
        </authorList>
    </citation>
    <scope>IDENTIFICATION</scope>
</reference>
<evidence type="ECO:0000256" key="2">
    <source>
        <dbReference type="ARBA" id="ARBA00006991"/>
    </source>
</evidence>
<comment type="subcellular location">
    <subcellularLocation>
        <location evidence="1">Nucleus</location>
    </subcellularLocation>
</comment>
<dbReference type="GO" id="GO:0005634">
    <property type="term" value="C:nucleus"/>
    <property type="evidence" value="ECO:0007669"/>
    <property type="project" value="UniProtKB-SubCell"/>
</dbReference>
<organism evidence="14 15">
    <name type="scientific">Naja naja</name>
    <name type="common">Indian cobra</name>
    <dbReference type="NCBI Taxonomy" id="35670"/>
    <lineage>
        <taxon>Eukaryota</taxon>
        <taxon>Metazoa</taxon>
        <taxon>Chordata</taxon>
        <taxon>Craniata</taxon>
        <taxon>Vertebrata</taxon>
        <taxon>Euteleostomi</taxon>
        <taxon>Lepidosauria</taxon>
        <taxon>Squamata</taxon>
        <taxon>Bifurcata</taxon>
        <taxon>Unidentata</taxon>
        <taxon>Episquamata</taxon>
        <taxon>Toxicofera</taxon>
        <taxon>Serpentes</taxon>
        <taxon>Colubroidea</taxon>
        <taxon>Elapidae</taxon>
        <taxon>Elapinae</taxon>
        <taxon>Naja</taxon>
    </lineage>
</organism>
<keyword evidence="9" id="KW-0804">Transcription</keyword>
<protein>
    <submittedName>
        <fullName evidence="14">Uncharacterized protein</fullName>
    </submittedName>
</protein>
<keyword evidence="5 11" id="KW-0863">Zinc-finger</keyword>
<dbReference type="AlphaFoldDB" id="A0A8C6XGN3"/>
<dbReference type="Gene3D" id="1.10.4020.10">
    <property type="entry name" value="DNA breaking-rejoining enzymes"/>
    <property type="match status" value="1"/>
</dbReference>
<evidence type="ECO:0000313" key="14">
    <source>
        <dbReference type="Ensembl" id="ENSNNAP00000013482.1"/>
    </source>
</evidence>
<dbReference type="PANTHER" id="PTHR23235:SF142">
    <property type="entry name" value="ZINC FINGER PROTEIN 384"/>
    <property type="match status" value="1"/>
</dbReference>
<keyword evidence="6" id="KW-0862">Zinc</keyword>
<keyword evidence="4" id="KW-0677">Repeat</keyword>
<accession>A0A8C6XGN3</accession>
<dbReference type="InterPro" id="IPR038269">
    <property type="entry name" value="SCAN_sf"/>
</dbReference>
<dbReference type="Proteomes" id="UP000694559">
    <property type="component" value="Unplaced"/>
</dbReference>
<dbReference type="FunFam" id="3.30.160.60:FF:002343">
    <property type="entry name" value="Zinc finger protein 33A"/>
    <property type="match status" value="1"/>
</dbReference>
<sequence>LPTPLTCFPAPLCRATKEDPADQLRLRRQRIDADGASQRWYLPELCHYWLEPECRTMEQILELLILEQFLIILPKGIQSQAVALAEGFVLHQQENLESELSPESSPTLHLPATGKIPQSRSPPGLFLLLPSKHKWIHTGEKPFSHAECGKLFIQRSNLISYQWTHSGGKPFCCIVCGRRFNYPLDLTRHQKIHTGEKQFPCDECERRFTRFSDLLIHWRIHTGEHPYHCLECGRRFHQKSALVTHQRIHMKEMAAGKIKPLQKNNKLKICETEEKAGIKCFKAE</sequence>
<name>A0A8C6XGN3_NAJNA</name>
<dbReference type="FunFam" id="3.30.160.60:FF:000710">
    <property type="entry name" value="Zinc finger protein 768"/>
    <property type="match status" value="1"/>
</dbReference>
<dbReference type="SUPFAM" id="SSF57667">
    <property type="entry name" value="beta-beta-alpha zinc fingers"/>
    <property type="match status" value="2"/>
</dbReference>
<dbReference type="PROSITE" id="PS00028">
    <property type="entry name" value="ZINC_FINGER_C2H2_1"/>
    <property type="match status" value="3"/>
</dbReference>
<keyword evidence="3" id="KW-0479">Metal-binding</keyword>
<keyword evidence="10" id="KW-0539">Nucleus</keyword>
<dbReference type="Pfam" id="PF00096">
    <property type="entry name" value="zf-C2H2"/>
    <property type="match status" value="3"/>
</dbReference>
<comment type="similarity">
    <text evidence="2">Belongs to the krueppel C2H2-type zinc-finger protein family.</text>
</comment>
<evidence type="ECO:0000256" key="10">
    <source>
        <dbReference type="ARBA" id="ARBA00023242"/>
    </source>
</evidence>
<dbReference type="GO" id="GO:0000981">
    <property type="term" value="F:DNA-binding transcription factor activity, RNA polymerase II-specific"/>
    <property type="evidence" value="ECO:0007669"/>
    <property type="project" value="TreeGrafter"/>
</dbReference>
<evidence type="ECO:0000256" key="11">
    <source>
        <dbReference type="PROSITE-ProRule" id="PRU00042"/>
    </source>
</evidence>
<evidence type="ECO:0000256" key="7">
    <source>
        <dbReference type="ARBA" id="ARBA00023015"/>
    </source>
</evidence>
<evidence type="ECO:0000313" key="15">
    <source>
        <dbReference type="Proteomes" id="UP000694559"/>
    </source>
</evidence>
<dbReference type="OMA" id="EREASHY"/>
<dbReference type="SUPFAM" id="SSF47353">
    <property type="entry name" value="Retrovirus capsid dimerization domain-like"/>
    <property type="match status" value="1"/>
</dbReference>